<reference evidence="1" key="1">
    <citation type="submission" date="2020-10" db="EMBL/GenBank/DDBJ databases">
        <authorList>
            <person name="Gilroy R."/>
        </authorList>
    </citation>
    <scope>NUCLEOTIDE SEQUENCE</scope>
    <source>
        <strain evidence="1">11159</strain>
    </source>
</reference>
<reference evidence="1" key="2">
    <citation type="journal article" date="2021" name="PeerJ">
        <title>Extensive microbial diversity within the chicken gut microbiome revealed by metagenomics and culture.</title>
        <authorList>
            <person name="Gilroy R."/>
            <person name="Ravi A."/>
            <person name="Getino M."/>
            <person name="Pursley I."/>
            <person name="Horton D.L."/>
            <person name="Alikhan N.F."/>
            <person name="Baker D."/>
            <person name="Gharbi K."/>
            <person name="Hall N."/>
            <person name="Watson M."/>
            <person name="Adriaenssens E.M."/>
            <person name="Foster-Nyarko E."/>
            <person name="Jarju S."/>
            <person name="Secka A."/>
            <person name="Antonio M."/>
            <person name="Oren A."/>
            <person name="Chaudhuri R.R."/>
            <person name="La Ragione R."/>
            <person name="Hildebrand F."/>
            <person name="Pallen M.J."/>
        </authorList>
    </citation>
    <scope>NUCLEOTIDE SEQUENCE</scope>
    <source>
        <strain evidence="1">11159</strain>
    </source>
</reference>
<evidence type="ECO:0000313" key="2">
    <source>
        <dbReference type="Proteomes" id="UP000823613"/>
    </source>
</evidence>
<dbReference type="EMBL" id="JADIMY010000063">
    <property type="protein sequence ID" value="MBO8427484.1"/>
    <property type="molecule type" value="Genomic_DNA"/>
</dbReference>
<gene>
    <name evidence="1" type="ORF">IAC58_02880</name>
</gene>
<dbReference type="AlphaFoldDB" id="A0A9D9DLZ3"/>
<protein>
    <submittedName>
        <fullName evidence="1">Uncharacterized protein</fullName>
    </submittedName>
</protein>
<proteinExistence type="predicted"/>
<name>A0A9D9DLZ3_9BACL</name>
<sequence>MKKYTIAYIRAFGNDGTCYRQRITIRLTQNELKNLNKYILDREKDVRTFYPKPLVSGKNYITITTVNIISKYIGCIDCDNDAHKRFKTDCNTIVVIKLFEK</sequence>
<evidence type="ECO:0000313" key="1">
    <source>
        <dbReference type="EMBL" id="MBO8427484.1"/>
    </source>
</evidence>
<organism evidence="1 2">
    <name type="scientific">Candidatus Onthovivens merdipullorum</name>
    <dbReference type="NCBI Taxonomy" id="2840889"/>
    <lineage>
        <taxon>Bacteria</taxon>
        <taxon>Bacillati</taxon>
        <taxon>Bacillota</taxon>
        <taxon>Bacilli</taxon>
        <taxon>Bacillales</taxon>
        <taxon>Candidatus Onthovivens</taxon>
    </lineage>
</organism>
<dbReference type="Proteomes" id="UP000823613">
    <property type="component" value="Unassembled WGS sequence"/>
</dbReference>
<comment type="caution">
    <text evidence="1">The sequence shown here is derived from an EMBL/GenBank/DDBJ whole genome shotgun (WGS) entry which is preliminary data.</text>
</comment>
<accession>A0A9D9DLZ3</accession>